<evidence type="ECO:0000313" key="10">
    <source>
        <dbReference type="EMBL" id="MCW3476615.1"/>
    </source>
</evidence>
<evidence type="ECO:0000313" key="11">
    <source>
        <dbReference type="Proteomes" id="UP001165679"/>
    </source>
</evidence>
<dbReference type="Pfam" id="PF01571">
    <property type="entry name" value="GCV_T"/>
    <property type="match status" value="1"/>
</dbReference>
<dbReference type="GO" id="GO:0004047">
    <property type="term" value="F:aminomethyltransferase activity"/>
    <property type="evidence" value="ECO:0007669"/>
    <property type="project" value="UniProtKB-EC"/>
</dbReference>
<dbReference type="FunFam" id="3.30.70.1400:FF:000001">
    <property type="entry name" value="Aminomethyltransferase"/>
    <property type="match status" value="1"/>
</dbReference>
<protein>
    <recommendedName>
        <fullName evidence="2">aminomethyltransferase</fullName>
        <ecNumber evidence="2">2.1.2.10</ecNumber>
    </recommendedName>
    <alternativeName>
        <fullName evidence="5">Glycine cleavage system T protein</fullName>
    </alternativeName>
</protein>
<evidence type="ECO:0000259" key="8">
    <source>
        <dbReference type="Pfam" id="PF01571"/>
    </source>
</evidence>
<evidence type="ECO:0000256" key="7">
    <source>
        <dbReference type="PIRSR" id="PIRSR006487-1"/>
    </source>
</evidence>
<dbReference type="GO" id="GO:0005960">
    <property type="term" value="C:glycine cleavage complex"/>
    <property type="evidence" value="ECO:0007669"/>
    <property type="project" value="InterPro"/>
</dbReference>
<keyword evidence="4 10" id="KW-0808">Transferase</keyword>
<dbReference type="NCBIfam" id="NF001567">
    <property type="entry name" value="PRK00389.1"/>
    <property type="match status" value="1"/>
</dbReference>
<evidence type="ECO:0000256" key="4">
    <source>
        <dbReference type="ARBA" id="ARBA00022679"/>
    </source>
</evidence>
<dbReference type="InterPro" id="IPR006222">
    <property type="entry name" value="GCVT_N"/>
</dbReference>
<feature type="binding site" evidence="7">
    <location>
        <position position="200"/>
    </location>
    <ligand>
        <name>substrate</name>
    </ligand>
</feature>
<dbReference type="SUPFAM" id="SSF101790">
    <property type="entry name" value="Aminomethyltransferase beta-barrel domain"/>
    <property type="match status" value="1"/>
</dbReference>
<dbReference type="PANTHER" id="PTHR43757:SF2">
    <property type="entry name" value="AMINOMETHYLTRANSFERASE, MITOCHONDRIAL"/>
    <property type="match status" value="1"/>
</dbReference>
<dbReference type="Gene3D" id="3.30.1360.120">
    <property type="entry name" value="Probable tRNA modification gtpase trme, domain 1"/>
    <property type="match status" value="1"/>
</dbReference>
<comment type="similarity">
    <text evidence="1">Belongs to the GcvT family.</text>
</comment>
<proteinExistence type="inferred from homology"/>
<dbReference type="PIRSF" id="PIRSF006487">
    <property type="entry name" value="GcvT"/>
    <property type="match status" value="1"/>
</dbReference>
<keyword evidence="3" id="KW-0032">Aminotransferase</keyword>
<dbReference type="NCBIfam" id="NF010093">
    <property type="entry name" value="PRK13579.1"/>
    <property type="match status" value="1"/>
</dbReference>
<dbReference type="SUPFAM" id="SSF103025">
    <property type="entry name" value="Folate-binding domain"/>
    <property type="match status" value="1"/>
</dbReference>
<feature type="domain" description="Aminomethyltransferase C-terminal" evidence="9">
    <location>
        <begin position="288"/>
        <end position="364"/>
    </location>
</feature>
<evidence type="ECO:0000256" key="5">
    <source>
        <dbReference type="ARBA" id="ARBA00031395"/>
    </source>
</evidence>
<dbReference type="Gene3D" id="3.30.70.1400">
    <property type="entry name" value="Aminomethyltransferase beta-barrel domains"/>
    <property type="match status" value="1"/>
</dbReference>
<dbReference type="Gene3D" id="2.40.30.110">
    <property type="entry name" value="Aminomethyltransferase beta-barrel domains"/>
    <property type="match status" value="1"/>
</dbReference>
<dbReference type="InterPro" id="IPR028896">
    <property type="entry name" value="GcvT/YgfZ/DmdA"/>
</dbReference>
<dbReference type="EMBL" id="JAPDNT010000021">
    <property type="protein sequence ID" value="MCW3476615.1"/>
    <property type="molecule type" value="Genomic_DNA"/>
</dbReference>
<dbReference type="GO" id="GO:0008483">
    <property type="term" value="F:transaminase activity"/>
    <property type="evidence" value="ECO:0007669"/>
    <property type="project" value="UniProtKB-KW"/>
</dbReference>
<dbReference type="PANTHER" id="PTHR43757">
    <property type="entry name" value="AMINOMETHYLTRANSFERASE"/>
    <property type="match status" value="1"/>
</dbReference>
<evidence type="ECO:0000256" key="1">
    <source>
        <dbReference type="ARBA" id="ARBA00008609"/>
    </source>
</evidence>
<evidence type="ECO:0000256" key="6">
    <source>
        <dbReference type="ARBA" id="ARBA00047665"/>
    </source>
</evidence>
<dbReference type="Proteomes" id="UP001165679">
    <property type="component" value="Unassembled WGS sequence"/>
</dbReference>
<organism evidence="10 11">
    <name type="scientific">Limobrevibacterium gyesilva</name>
    <dbReference type="NCBI Taxonomy" id="2991712"/>
    <lineage>
        <taxon>Bacteria</taxon>
        <taxon>Pseudomonadati</taxon>
        <taxon>Pseudomonadota</taxon>
        <taxon>Alphaproteobacteria</taxon>
        <taxon>Acetobacterales</taxon>
        <taxon>Acetobacteraceae</taxon>
        <taxon>Limobrevibacterium</taxon>
    </lineage>
</organism>
<sequence>MSTDDADLKTTPLDALHRELGARMVPFAGYAMPVQYPAGIMAEHLHCRAKAALFDVSHMGQASLYGADAAAALEALVPGDMAGLKPHRQRYTILTTASGGILDDLMVANTGSDRLFLVANASRKDVDFAHIAAHLPDDVKLARHDDRALLALQGPAAVGVLARVAPEVASMPFMGVATITVDSVECFVSRSGYTGEDGFEISVPAEFADAFARMLLAQPGVMPAGLGARDSLRLEAGLCLYGNDIDETTNPVEAALTWVIGKRRRMEWNFVGAGPIRAMLENGPARLRVGIRPDGRAPARAGTEIVGADGGVVGHVTSGGFGPTLGAPIAMGYVRRDLAADGTELSLLVRGKPLPARVAPTPFVPHRYVR</sequence>
<reference evidence="10" key="1">
    <citation type="submission" date="2022-09" db="EMBL/GenBank/DDBJ databases">
        <title>Rhodovastum sp. nov. RN2-1 isolated from soil in Seongnam, South Korea.</title>
        <authorList>
            <person name="Le N.T."/>
        </authorList>
    </citation>
    <scope>NUCLEOTIDE SEQUENCE</scope>
    <source>
        <strain evidence="10">RN2-1</strain>
    </source>
</reference>
<dbReference type="EC" id="2.1.2.10" evidence="2"/>
<dbReference type="InterPro" id="IPR029043">
    <property type="entry name" value="GcvT/YgfZ_C"/>
</dbReference>
<gene>
    <name evidence="10" type="primary">gcvT</name>
    <name evidence="10" type="ORF">OL599_18795</name>
</gene>
<dbReference type="GO" id="GO:0006546">
    <property type="term" value="P:glycine catabolic process"/>
    <property type="evidence" value="ECO:0007669"/>
    <property type="project" value="InterPro"/>
</dbReference>
<dbReference type="RefSeq" id="WP_264715426.1">
    <property type="nucleotide sequence ID" value="NZ_JAPDNT010000021.1"/>
</dbReference>
<reference evidence="10" key="2">
    <citation type="submission" date="2022-10" db="EMBL/GenBank/DDBJ databases">
        <authorList>
            <person name="Trinh H.N."/>
        </authorList>
    </citation>
    <scope>NUCLEOTIDE SEQUENCE</scope>
    <source>
        <strain evidence="10">RN2-1</strain>
    </source>
</reference>
<comment type="caution">
    <text evidence="10">The sequence shown here is derived from an EMBL/GenBank/DDBJ whole genome shotgun (WGS) entry which is preliminary data.</text>
</comment>
<comment type="catalytic activity">
    <reaction evidence="6">
        <text>N(6)-[(R)-S(8)-aminomethyldihydrolipoyl]-L-lysyl-[protein] + (6S)-5,6,7,8-tetrahydrofolate = N(6)-[(R)-dihydrolipoyl]-L-lysyl-[protein] + (6R)-5,10-methylene-5,6,7,8-tetrahydrofolate + NH4(+)</text>
        <dbReference type="Rhea" id="RHEA:16945"/>
        <dbReference type="Rhea" id="RHEA-COMP:10475"/>
        <dbReference type="Rhea" id="RHEA-COMP:10492"/>
        <dbReference type="ChEBI" id="CHEBI:15636"/>
        <dbReference type="ChEBI" id="CHEBI:28938"/>
        <dbReference type="ChEBI" id="CHEBI:57453"/>
        <dbReference type="ChEBI" id="CHEBI:83100"/>
        <dbReference type="ChEBI" id="CHEBI:83143"/>
        <dbReference type="EC" id="2.1.2.10"/>
    </reaction>
</comment>
<evidence type="ECO:0000256" key="3">
    <source>
        <dbReference type="ARBA" id="ARBA00022576"/>
    </source>
</evidence>
<dbReference type="Gene3D" id="4.10.1250.10">
    <property type="entry name" value="Aminomethyltransferase fragment"/>
    <property type="match status" value="1"/>
</dbReference>
<dbReference type="InterPro" id="IPR013977">
    <property type="entry name" value="GcvT_C"/>
</dbReference>
<accession>A0AA42CJ74</accession>
<dbReference type="Pfam" id="PF08669">
    <property type="entry name" value="GCV_T_C"/>
    <property type="match status" value="1"/>
</dbReference>
<dbReference type="InterPro" id="IPR027266">
    <property type="entry name" value="TrmE/GcvT-like"/>
</dbReference>
<dbReference type="InterPro" id="IPR006223">
    <property type="entry name" value="GcvT"/>
</dbReference>
<feature type="domain" description="GCVT N-terminal" evidence="8">
    <location>
        <begin position="15"/>
        <end position="262"/>
    </location>
</feature>
<dbReference type="NCBIfam" id="TIGR00528">
    <property type="entry name" value="gcvT"/>
    <property type="match status" value="1"/>
</dbReference>
<name>A0AA42CJ74_9PROT</name>
<evidence type="ECO:0000259" key="9">
    <source>
        <dbReference type="Pfam" id="PF08669"/>
    </source>
</evidence>
<keyword evidence="11" id="KW-1185">Reference proteome</keyword>
<dbReference type="AlphaFoldDB" id="A0AA42CJ74"/>
<evidence type="ECO:0000256" key="2">
    <source>
        <dbReference type="ARBA" id="ARBA00012616"/>
    </source>
</evidence>